<dbReference type="PROSITE" id="PS50005">
    <property type="entry name" value="TPR"/>
    <property type="match status" value="3"/>
</dbReference>
<dbReference type="PANTHER" id="PTHR12558">
    <property type="entry name" value="CELL DIVISION CYCLE 16,23,27"/>
    <property type="match status" value="1"/>
</dbReference>
<dbReference type="Pfam" id="PF04049">
    <property type="entry name" value="ANAPC8"/>
    <property type="match status" value="1"/>
</dbReference>
<dbReference type="EMBL" id="HBIZ01061867">
    <property type="protein sequence ID" value="CAE0785630.1"/>
    <property type="molecule type" value="Transcribed_RNA"/>
</dbReference>
<accession>A0A7S4C3A3</accession>
<dbReference type="Gene3D" id="1.25.40.10">
    <property type="entry name" value="Tetratricopeptide repeat domain"/>
    <property type="match status" value="2"/>
</dbReference>
<reference evidence="9" key="1">
    <citation type="submission" date="2021-01" db="EMBL/GenBank/DDBJ databases">
        <authorList>
            <person name="Corre E."/>
            <person name="Pelletier E."/>
            <person name="Niang G."/>
            <person name="Scheremetjew M."/>
            <person name="Finn R."/>
            <person name="Kale V."/>
            <person name="Holt S."/>
            <person name="Cochrane G."/>
            <person name="Meng A."/>
            <person name="Brown T."/>
            <person name="Cohen L."/>
        </authorList>
    </citation>
    <scope>NUCLEOTIDE SEQUENCE</scope>
    <source>
        <strain evidence="9">CCMP645</strain>
    </source>
</reference>
<evidence type="ECO:0000259" key="8">
    <source>
        <dbReference type="Pfam" id="PF04049"/>
    </source>
</evidence>
<evidence type="ECO:0000313" key="9">
    <source>
        <dbReference type="EMBL" id="CAE0785630.1"/>
    </source>
</evidence>
<dbReference type="GO" id="GO:0016567">
    <property type="term" value="P:protein ubiquitination"/>
    <property type="evidence" value="ECO:0007669"/>
    <property type="project" value="TreeGrafter"/>
</dbReference>
<feature type="repeat" description="TPR" evidence="7">
    <location>
        <begin position="337"/>
        <end position="370"/>
    </location>
</feature>
<keyword evidence="4" id="KW-0833">Ubl conjugation pathway</keyword>
<dbReference type="InterPro" id="IPR019734">
    <property type="entry name" value="TPR_rpt"/>
</dbReference>
<dbReference type="Pfam" id="PF13181">
    <property type="entry name" value="TPR_8"/>
    <property type="match status" value="4"/>
</dbReference>
<dbReference type="AlphaFoldDB" id="A0A7S4C3A3"/>
<keyword evidence="5 7" id="KW-0802">TPR repeat</keyword>
<organism evidence="9">
    <name type="scientific">Chrysotila carterae</name>
    <name type="common">Marine alga</name>
    <name type="synonym">Syracosphaera carterae</name>
    <dbReference type="NCBI Taxonomy" id="13221"/>
    <lineage>
        <taxon>Eukaryota</taxon>
        <taxon>Haptista</taxon>
        <taxon>Haptophyta</taxon>
        <taxon>Prymnesiophyceae</taxon>
        <taxon>Isochrysidales</taxon>
        <taxon>Isochrysidaceae</taxon>
        <taxon>Chrysotila</taxon>
    </lineage>
</organism>
<dbReference type="InterPro" id="IPR011990">
    <property type="entry name" value="TPR-like_helical_dom_sf"/>
</dbReference>
<dbReference type="GO" id="GO:0005680">
    <property type="term" value="C:anaphase-promoting complex"/>
    <property type="evidence" value="ECO:0007669"/>
    <property type="project" value="InterPro"/>
</dbReference>
<dbReference type="SUPFAM" id="SSF48452">
    <property type="entry name" value="TPR-like"/>
    <property type="match status" value="2"/>
</dbReference>
<dbReference type="InterPro" id="IPR007192">
    <property type="entry name" value="APC8"/>
</dbReference>
<evidence type="ECO:0000256" key="5">
    <source>
        <dbReference type="ARBA" id="ARBA00022803"/>
    </source>
</evidence>
<name>A0A7S4C3A3_CHRCT</name>
<keyword evidence="3" id="KW-0498">Mitosis</keyword>
<gene>
    <name evidence="9" type="ORF">PCAR00345_LOCUS38338</name>
</gene>
<dbReference type="SMART" id="SM00028">
    <property type="entry name" value="TPR"/>
    <property type="match status" value="6"/>
</dbReference>
<feature type="repeat" description="TPR" evidence="7">
    <location>
        <begin position="269"/>
        <end position="302"/>
    </location>
</feature>
<feature type="repeat" description="TPR" evidence="7">
    <location>
        <begin position="303"/>
        <end position="336"/>
    </location>
</feature>
<keyword evidence="2" id="KW-0677">Repeat</keyword>
<evidence type="ECO:0000256" key="1">
    <source>
        <dbReference type="ARBA" id="ARBA00022618"/>
    </source>
</evidence>
<feature type="domain" description="Cdc23" evidence="8">
    <location>
        <begin position="16"/>
        <end position="208"/>
    </location>
</feature>
<evidence type="ECO:0000256" key="2">
    <source>
        <dbReference type="ARBA" id="ARBA00022737"/>
    </source>
</evidence>
<dbReference type="PANTHER" id="PTHR12558:SF10">
    <property type="entry name" value="CELL DIVISION CYCLE PROTEIN 23 HOMOLOG"/>
    <property type="match status" value="1"/>
</dbReference>
<protein>
    <recommendedName>
        <fullName evidence="8">Cdc23 domain-containing protein</fullName>
    </recommendedName>
</protein>
<dbReference type="GO" id="GO:0031145">
    <property type="term" value="P:anaphase-promoting complex-dependent catabolic process"/>
    <property type="evidence" value="ECO:0007669"/>
    <property type="project" value="TreeGrafter"/>
</dbReference>
<evidence type="ECO:0000256" key="6">
    <source>
        <dbReference type="ARBA" id="ARBA00023306"/>
    </source>
</evidence>
<dbReference type="GO" id="GO:0051301">
    <property type="term" value="P:cell division"/>
    <property type="evidence" value="ECO:0007669"/>
    <property type="project" value="UniProtKB-KW"/>
</dbReference>
<proteinExistence type="predicted"/>
<keyword evidence="6" id="KW-0131">Cell cycle</keyword>
<sequence>MRPVEEGARDDDVGDDLVMLAKTYFDLNEFKRAAHILRSAKGPCGRFLRWYSLFLAGERRKSEEALEEGGAGGSATTGVVGKARATNQMLPLLQEELSAASSANGLDAFGWYLYALVLRETMQPEGATAALVQAVRLFPCLWCGWTELAALNPSEEAVAALTLPSHWAKDFFDAHHALEAQANSQAIERYESLLLRWPRSVYLRSQLALARYNLRDFDEAQSLYESIRLDDPYRLDHVDTYSNILYVKEQKRALSSLAHACVAVDKYRPEACCVIGNYYSLKGSHEKAVLYFRRALKLDAHFLSAWTLMGHEYVELKNTAAAVDAYRHAVEINAKDYRAWYGLGQTYEILQMPYYALFYYRKATALRPYDARMWCAMAGCYKQLGRKGEAILSYKRAVSHDDAEGVALQELARLYKEEGTAQMAAHCYAEMLRQREQHNEAAGAATEEALSFLAHYYKEAGMLAEAQTFATRLLDLGGPEKEEAKSLLRDISSTRLHASAFAALGED</sequence>
<evidence type="ECO:0000256" key="3">
    <source>
        <dbReference type="ARBA" id="ARBA00022776"/>
    </source>
</evidence>
<dbReference type="GO" id="GO:0045842">
    <property type="term" value="P:positive regulation of mitotic metaphase/anaphase transition"/>
    <property type="evidence" value="ECO:0007669"/>
    <property type="project" value="TreeGrafter"/>
</dbReference>
<keyword evidence="1" id="KW-0132">Cell division</keyword>
<evidence type="ECO:0000256" key="7">
    <source>
        <dbReference type="PROSITE-ProRule" id="PRU00339"/>
    </source>
</evidence>
<evidence type="ECO:0000256" key="4">
    <source>
        <dbReference type="ARBA" id="ARBA00022786"/>
    </source>
</evidence>